<evidence type="ECO:0000256" key="2">
    <source>
        <dbReference type="ARBA" id="ARBA00022692"/>
    </source>
</evidence>
<dbReference type="SUPFAM" id="SSF81324">
    <property type="entry name" value="Voltage-gated potassium channels"/>
    <property type="match status" value="1"/>
</dbReference>
<keyword evidence="3 5" id="KW-1133">Transmembrane helix</keyword>
<evidence type="ECO:0000256" key="1">
    <source>
        <dbReference type="ARBA" id="ARBA00004141"/>
    </source>
</evidence>
<evidence type="ECO:0000313" key="6">
    <source>
        <dbReference type="EMBL" id="CAL8100052.1"/>
    </source>
</evidence>
<gene>
    <name evidence="6" type="ORF">ODALV1_LOCUS10425</name>
</gene>
<comment type="caution">
    <text evidence="6">The sequence shown here is derived from an EMBL/GenBank/DDBJ whole genome shotgun (WGS) entry which is preliminary data.</text>
</comment>
<evidence type="ECO:0000256" key="5">
    <source>
        <dbReference type="SAM" id="Phobius"/>
    </source>
</evidence>
<protein>
    <submittedName>
        <fullName evidence="6">Uncharacterized protein</fullName>
    </submittedName>
</protein>
<dbReference type="InterPro" id="IPR028744">
    <property type="entry name" value="CatSper4"/>
</dbReference>
<evidence type="ECO:0000256" key="4">
    <source>
        <dbReference type="ARBA" id="ARBA00023136"/>
    </source>
</evidence>
<evidence type="ECO:0000256" key="3">
    <source>
        <dbReference type="ARBA" id="ARBA00022989"/>
    </source>
</evidence>
<dbReference type="EMBL" id="CAXLJM020000032">
    <property type="protein sequence ID" value="CAL8100052.1"/>
    <property type="molecule type" value="Genomic_DNA"/>
</dbReference>
<organism evidence="6 7">
    <name type="scientific">Orchesella dallaii</name>
    <dbReference type="NCBI Taxonomy" id="48710"/>
    <lineage>
        <taxon>Eukaryota</taxon>
        <taxon>Metazoa</taxon>
        <taxon>Ecdysozoa</taxon>
        <taxon>Arthropoda</taxon>
        <taxon>Hexapoda</taxon>
        <taxon>Collembola</taxon>
        <taxon>Entomobryomorpha</taxon>
        <taxon>Entomobryoidea</taxon>
        <taxon>Orchesellidae</taxon>
        <taxon>Orchesellinae</taxon>
        <taxon>Orchesella</taxon>
    </lineage>
</organism>
<dbReference type="InterPro" id="IPR027359">
    <property type="entry name" value="Volt_channel_dom_sf"/>
</dbReference>
<feature type="transmembrane region" description="Helical" evidence="5">
    <location>
        <begin position="200"/>
        <end position="222"/>
    </location>
</feature>
<comment type="subcellular location">
    <subcellularLocation>
        <location evidence="1">Membrane</location>
        <topology evidence="1">Multi-pass membrane protein</topology>
    </subcellularLocation>
</comment>
<name>A0ABP1QIM0_9HEXA</name>
<dbReference type="PANTHER" id="PTHR47077:SF1">
    <property type="entry name" value="CATION CHANNEL SPERM-ASSOCIATED PROTEIN 4"/>
    <property type="match status" value="1"/>
</dbReference>
<accession>A0ABP1QIM0</accession>
<keyword evidence="2 5" id="KW-0812">Transmembrane</keyword>
<proteinExistence type="predicted"/>
<dbReference type="Gene3D" id="1.20.120.350">
    <property type="entry name" value="Voltage-gated potassium channels. Chain C"/>
    <property type="match status" value="1"/>
</dbReference>
<feature type="transmembrane region" description="Helical" evidence="5">
    <location>
        <begin position="167"/>
        <end position="188"/>
    </location>
</feature>
<dbReference type="PANTHER" id="PTHR47077">
    <property type="entry name" value="ION_TRANS DOMAIN-CONTAINING PROTEIN"/>
    <property type="match status" value="1"/>
</dbReference>
<evidence type="ECO:0000313" key="7">
    <source>
        <dbReference type="Proteomes" id="UP001642540"/>
    </source>
</evidence>
<keyword evidence="7" id="KW-1185">Reference proteome</keyword>
<dbReference type="Proteomes" id="UP001642540">
    <property type="component" value="Unassembled WGS sequence"/>
</dbReference>
<reference evidence="6 7" key="1">
    <citation type="submission" date="2024-08" db="EMBL/GenBank/DDBJ databases">
        <authorList>
            <person name="Cucini C."/>
            <person name="Frati F."/>
        </authorList>
    </citation>
    <scope>NUCLEOTIDE SEQUENCE [LARGE SCALE GENOMIC DNA]</scope>
</reference>
<keyword evidence="4 5" id="KW-0472">Membrane</keyword>
<sequence length="250" mass="29263">MDPTLHHLKLVRDPIDETKVLKVCCRSSIQSIHRPIQYTIYGDRFAYIKMGILKGRKSIIQDKKFSTATIIVTNETIQEEVEPPSTGSFVHLKKKVKKYYYDEILKRQDPFFQANVGSLCDSYFRGQKVRFKEKKAEHFAANVDLDAYEYHKVVFHSFLNEILQSSYFRGIILFLVMLNAVMIGIATFPSVTEKPGIENLFTVVDQIILSVFIFEIVLKWMYDFRLFWKVRNFTDNLILSYIKPNHLAKT</sequence>